<evidence type="ECO:0000313" key="2">
    <source>
        <dbReference type="EMBL" id="GFH22873.1"/>
    </source>
</evidence>
<comment type="caution">
    <text evidence="2">The sequence shown here is derived from an EMBL/GenBank/DDBJ whole genome shotgun (WGS) entry which is preliminary data.</text>
</comment>
<dbReference type="Proteomes" id="UP000485058">
    <property type="component" value="Unassembled WGS sequence"/>
</dbReference>
<dbReference type="EMBL" id="BLLF01002142">
    <property type="protein sequence ID" value="GFH22873.1"/>
    <property type="molecule type" value="Genomic_DNA"/>
</dbReference>
<gene>
    <name evidence="2" type="ORF">HaLaN_20395</name>
</gene>
<dbReference type="AlphaFoldDB" id="A0A699ZJQ5"/>
<keyword evidence="1" id="KW-1133">Transmembrane helix</keyword>
<proteinExistence type="predicted"/>
<keyword evidence="1" id="KW-0472">Membrane</keyword>
<reference evidence="2 3" key="1">
    <citation type="submission" date="2020-02" db="EMBL/GenBank/DDBJ databases">
        <title>Draft genome sequence of Haematococcus lacustris strain NIES-144.</title>
        <authorList>
            <person name="Morimoto D."/>
            <person name="Nakagawa S."/>
            <person name="Yoshida T."/>
            <person name="Sawayama S."/>
        </authorList>
    </citation>
    <scope>NUCLEOTIDE SEQUENCE [LARGE SCALE GENOMIC DNA]</scope>
    <source>
        <strain evidence="2 3">NIES-144</strain>
    </source>
</reference>
<evidence type="ECO:0000313" key="3">
    <source>
        <dbReference type="Proteomes" id="UP000485058"/>
    </source>
</evidence>
<accession>A0A699ZJQ5</accession>
<sequence length="193" mass="20201">MLITVNSPTLFGPTACAAVVPVLMTVISFFQRVVSGPSCMLSSSTQPSTLLTLTLDFTSNADNMAFSYIQVTQCTRLRVALASLMTGLGYAVGADFTLQPVCRVNQASASRGWFYKVNLDMSAAAATALYETMWDASSGELGTGVAPFISSARVLCGSEIRMDALGISLLVVNAANTVHMVAGSGNACLPRPV</sequence>
<protein>
    <submittedName>
        <fullName evidence="2">Uncharacterized protein</fullName>
    </submittedName>
</protein>
<feature type="transmembrane region" description="Helical" evidence="1">
    <location>
        <begin position="12"/>
        <end position="30"/>
    </location>
</feature>
<keyword evidence="1" id="KW-0812">Transmembrane</keyword>
<evidence type="ECO:0000256" key="1">
    <source>
        <dbReference type="SAM" id="Phobius"/>
    </source>
</evidence>
<organism evidence="2 3">
    <name type="scientific">Haematococcus lacustris</name>
    <name type="common">Green alga</name>
    <name type="synonym">Haematococcus pluvialis</name>
    <dbReference type="NCBI Taxonomy" id="44745"/>
    <lineage>
        <taxon>Eukaryota</taxon>
        <taxon>Viridiplantae</taxon>
        <taxon>Chlorophyta</taxon>
        <taxon>core chlorophytes</taxon>
        <taxon>Chlorophyceae</taxon>
        <taxon>CS clade</taxon>
        <taxon>Chlamydomonadales</taxon>
        <taxon>Haematococcaceae</taxon>
        <taxon>Haematococcus</taxon>
    </lineage>
</organism>
<name>A0A699ZJQ5_HAELA</name>
<keyword evidence="3" id="KW-1185">Reference proteome</keyword>